<dbReference type="AlphaFoldDB" id="A0A1E5SIV7"/>
<sequence length="92" mass="10736">MELKALKLSLLAFGLFAFSQPTSAQESKKPSYDKIFKSYDTNKDGSISFDEYKKDNDIDTVEEIKKMFDRIDSDSNNTISLEELNYWYSLKR</sequence>
<evidence type="ECO:0000313" key="3">
    <source>
        <dbReference type="EMBL" id="OEJ99059.1"/>
    </source>
</evidence>
<dbReference type="SMART" id="SM00054">
    <property type="entry name" value="EFh"/>
    <property type="match status" value="2"/>
</dbReference>
<dbReference type="RefSeq" id="WP_069831742.1">
    <property type="nucleotide sequence ID" value="NZ_MDJD01000054.1"/>
</dbReference>
<dbReference type="Proteomes" id="UP000095713">
    <property type="component" value="Unassembled WGS sequence"/>
</dbReference>
<dbReference type="GO" id="GO:0005509">
    <property type="term" value="F:calcium ion binding"/>
    <property type="evidence" value="ECO:0007669"/>
    <property type="project" value="InterPro"/>
</dbReference>
<proteinExistence type="predicted"/>
<dbReference type="CDD" id="cd00051">
    <property type="entry name" value="EFh"/>
    <property type="match status" value="1"/>
</dbReference>
<dbReference type="PROSITE" id="PS00018">
    <property type="entry name" value="EF_HAND_1"/>
    <property type="match status" value="1"/>
</dbReference>
<dbReference type="Gene3D" id="1.10.238.10">
    <property type="entry name" value="EF-hand"/>
    <property type="match status" value="2"/>
</dbReference>
<protein>
    <recommendedName>
        <fullName evidence="2">EF-hand domain-containing protein</fullName>
    </recommendedName>
</protein>
<dbReference type="SUPFAM" id="SSF47473">
    <property type="entry name" value="EF-hand"/>
    <property type="match status" value="1"/>
</dbReference>
<keyword evidence="4" id="KW-1185">Reference proteome</keyword>
<dbReference type="Pfam" id="PF13202">
    <property type="entry name" value="EF-hand_5"/>
    <property type="match status" value="1"/>
</dbReference>
<organism evidence="3 4">
    <name type="scientific">Flavivirga aquatica</name>
    <dbReference type="NCBI Taxonomy" id="1849968"/>
    <lineage>
        <taxon>Bacteria</taxon>
        <taxon>Pseudomonadati</taxon>
        <taxon>Bacteroidota</taxon>
        <taxon>Flavobacteriia</taxon>
        <taxon>Flavobacteriales</taxon>
        <taxon>Flavobacteriaceae</taxon>
        <taxon>Flavivirga</taxon>
    </lineage>
</organism>
<accession>A0A1E5SIV7</accession>
<dbReference type="EMBL" id="MDJD01000054">
    <property type="protein sequence ID" value="OEJ99059.1"/>
    <property type="molecule type" value="Genomic_DNA"/>
</dbReference>
<feature type="signal peptide" evidence="1">
    <location>
        <begin position="1"/>
        <end position="24"/>
    </location>
</feature>
<name>A0A1E5SIV7_9FLAO</name>
<evidence type="ECO:0000256" key="1">
    <source>
        <dbReference type="SAM" id="SignalP"/>
    </source>
</evidence>
<dbReference type="Pfam" id="PF00036">
    <property type="entry name" value="EF-hand_1"/>
    <property type="match status" value="1"/>
</dbReference>
<comment type="caution">
    <text evidence="3">The sequence shown here is derived from an EMBL/GenBank/DDBJ whole genome shotgun (WGS) entry which is preliminary data.</text>
</comment>
<feature type="domain" description="EF-hand" evidence="2">
    <location>
        <begin position="59"/>
        <end position="92"/>
    </location>
</feature>
<dbReference type="STRING" id="1849968.A8C32_07735"/>
<evidence type="ECO:0000313" key="4">
    <source>
        <dbReference type="Proteomes" id="UP000095713"/>
    </source>
</evidence>
<keyword evidence="1" id="KW-0732">Signal</keyword>
<feature type="chain" id="PRO_5009185039" description="EF-hand domain-containing protein" evidence="1">
    <location>
        <begin position="25"/>
        <end position="92"/>
    </location>
</feature>
<dbReference type="InterPro" id="IPR018247">
    <property type="entry name" value="EF_Hand_1_Ca_BS"/>
</dbReference>
<gene>
    <name evidence="3" type="ORF">A8C32_07735</name>
</gene>
<evidence type="ECO:0000259" key="2">
    <source>
        <dbReference type="PROSITE" id="PS50222"/>
    </source>
</evidence>
<dbReference type="InterPro" id="IPR011992">
    <property type="entry name" value="EF-hand-dom_pair"/>
</dbReference>
<dbReference type="PROSITE" id="PS50222">
    <property type="entry name" value="EF_HAND_2"/>
    <property type="match status" value="2"/>
</dbReference>
<dbReference type="InterPro" id="IPR002048">
    <property type="entry name" value="EF_hand_dom"/>
</dbReference>
<reference evidence="3 4" key="1">
    <citation type="submission" date="2016-05" db="EMBL/GenBank/DDBJ databases">
        <title>Draft Genome Sequence of Algibacter sp. Strain SK-16 Isolated from the Surface Water of Aburatsubo Inlet.</title>
        <authorList>
            <person name="Wong S.-K."/>
            <person name="Yoshizawa S."/>
            <person name="Nakajima Y."/>
            <person name="Ogura Y."/>
            <person name="Tetsuya H."/>
            <person name="Hamasaki K."/>
        </authorList>
    </citation>
    <scope>NUCLEOTIDE SEQUENCE [LARGE SCALE GENOMIC DNA]</scope>
    <source>
        <strain evidence="3 4">SK-16</strain>
    </source>
</reference>
<feature type="domain" description="EF-hand" evidence="2">
    <location>
        <begin position="27"/>
        <end position="54"/>
    </location>
</feature>
<dbReference type="OrthoDB" id="1448179at2"/>